<dbReference type="InterPro" id="IPR050817">
    <property type="entry name" value="DjlA_DnaK_co-chaperone"/>
</dbReference>
<dbReference type="PRINTS" id="PR00625">
    <property type="entry name" value="JDOMAIN"/>
</dbReference>
<dbReference type="PANTHER" id="PTHR24074">
    <property type="entry name" value="CO-CHAPERONE PROTEIN DJLA"/>
    <property type="match status" value="1"/>
</dbReference>
<evidence type="ECO:0000313" key="10">
    <source>
        <dbReference type="EMBL" id="SOC51643.1"/>
    </source>
</evidence>
<dbReference type="InterPro" id="IPR023749">
    <property type="entry name" value="DjlA"/>
</dbReference>
<dbReference type="Pfam" id="PF00226">
    <property type="entry name" value="DnaJ"/>
    <property type="match status" value="1"/>
</dbReference>
<dbReference type="InterPro" id="IPR007791">
    <property type="entry name" value="DjlA_N"/>
</dbReference>
<dbReference type="PROSITE" id="PS50076">
    <property type="entry name" value="DNAJ_2"/>
    <property type="match status" value="1"/>
</dbReference>
<gene>
    <name evidence="7 11" type="primary">djlA</name>
    <name evidence="10" type="ORF">SAMN05421509_101368</name>
    <name evidence="11" type="ORF">SR908_07485</name>
</gene>
<dbReference type="RefSeq" id="WP_097021610.1">
    <property type="nucleotide sequence ID" value="NZ_CP140151.1"/>
</dbReference>
<feature type="transmembrane region" description="Helical" evidence="8">
    <location>
        <begin position="6"/>
        <end position="32"/>
    </location>
</feature>
<dbReference type="Proteomes" id="UP001321908">
    <property type="component" value="Chromosome"/>
</dbReference>
<feature type="domain" description="J" evidence="9">
    <location>
        <begin position="191"/>
        <end position="258"/>
    </location>
</feature>
<dbReference type="NCBIfam" id="NF006948">
    <property type="entry name" value="PRK09430.1"/>
    <property type="match status" value="1"/>
</dbReference>
<comment type="subunit">
    <text evidence="7">Homodimer.</text>
</comment>
<dbReference type="InterPro" id="IPR001623">
    <property type="entry name" value="DnaJ_domain"/>
</dbReference>
<dbReference type="EMBL" id="OBQJ01000001">
    <property type="protein sequence ID" value="SOC51643.1"/>
    <property type="molecule type" value="Genomic_DNA"/>
</dbReference>
<sequence length="258" mass="28161">MLIAILIGAGLGFMFGKLPGLIIGAMLGYWVARRLVRRVVVSKLSQMQGQFLDSTFAVMGCICKADGHVSGDELRVVEALFERLRLNEAQRESAKAAFERGKADDFDLDAELATVRRVTGGQRALLQVFLQVQLSAIAADGELHPAEHEMLLRVARGLGCSEAEIEQIEAMLRGGQQQAGGGATTQQALTDAYRVLGVEADASDAELKRTYRRLMSQNHPDKLAGKGLPESMREMAETRTQEISNAYDLIKKSREANA</sequence>
<protein>
    <recommendedName>
        <fullName evidence="7">Co-chaperone protein DjlA</fullName>
    </recommendedName>
</protein>
<dbReference type="HAMAP" id="MF_01153">
    <property type="entry name" value="DjlA"/>
    <property type="match status" value="1"/>
</dbReference>
<dbReference type="GO" id="GO:0051087">
    <property type="term" value="F:protein-folding chaperone binding"/>
    <property type="evidence" value="ECO:0007669"/>
    <property type="project" value="InterPro"/>
</dbReference>
<evidence type="ECO:0000256" key="5">
    <source>
        <dbReference type="ARBA" id="ARBA00023136"/>
    </source>
</evidence>
<evidence type="ECO:0000313" key="12">
    <source>
        <dbReference type="Proteomes" id="UP000219023"/>
    </source>
</evidence>
<feature type="topological domain" description="Cytoplasmic" evidence="7">
    <location>
        <begin position="30"/>
        <end position="258"/>
    </location>
</feature>
<dbReference type="SUPFAM" id="SSF46565">
    <property type="entry name" value="Chaperone J-domain"/>
    <property type="match status" value="1"/>
</dbReference>
<evidence type="ECO:0000256" key="7">
    <source>
        <dbReference type="HAMAP-Rule" id="MF_01153"/>
    </source>
</evidence>
<evidence type="ECO:0000256" key="8">
    <source>
        <dbReference type="SAM" id="Phobius"/>
    </source>
</evidence>
<dbReference type="AlphaFoldDB" id="A0A285VCB4"/>
<dbReference type="GO" id="GO:0005886">
    <property type="term" value="C:plasma membrane"/>
    <property type="evidence" value="ECO:0007669"/>
    <property type="project" value="UniProtKB-SubCell"/>
</dbReference>
<comment type="function">
    <text evidence="7">Regulatory DnaK co-chaperone. Direct interaction between DnaK and DjlA is needed for the induction of the wcaABCDE operon, involved in the synthesis of a colanic acid polysaccharide capsule, possibly through activation of the RcsB/RcsC phosphotransfer signaling pathway. The colanic acid capsule may help the bacterium survive conditions outside the host.</text>
</comment>
<organism evidence="10 12">
    <name type="scientific">Chromohalobacter canadensis</name>
    <dbReference type="NCBI Taxonomy" id="141389"/>
    <lineage>
        <taxon>Bacteria</taxon>
        <taxon>Pseudomonadati</taxon>
        <taxon>Pseudomonadota</taxon>
        <taxon>Gammaproteobacteria</taxon>
        <taxon>Oceanospirillales</taxon>
        <taxon>Halomonadaceae</taxon>
        <taxon>Chromohalobacter</taxon>
    </lineage>
</organism>
<dbReference type="InterPro" id="IPR036869">
    <property type="entry name" value="J_dom_sf"/>
</dbReference>
<keyword evidence="2 7" id="KW-0997">Cell inner membrane</keyword>
<keyword evidence="4 7" id="KW-1133">Transmembrane helix</keyword>
<keyword evidence="6 7" id="KW-0143">Chaperone</keyword>
<dbReference type="InterPro" id="IPR029024">
    <property type="entry name" value="TerB-like"/>
</dbReference>
<feature type="topological domain" description="Periplasmic" evidence="7">
    <location>
        <begin position="1"/>
        <end position="5"/>
    </location>
</feature>
<keyword evidence="13" id="KW-1185">Reference proteome</keyword>
<accession>A0A285VCB4</accession>
<reference evidence="11 13" key="2">
    <citation type="submission" date="2023-11" db="EMBL/GenBank/DDBJ databases">
        <title>MicrobeMod: A computational toolkit for identifying prokaryotic methylation and restriction-modification with nanopore sequencing.</title>
        <authorList>
            <person name="Crits-Christoph A."/>
            <person name="Kang S.C."/>
            <person name="Lee H."/>
            <person name="Ostrov N."/>
        </authorList>
    </citation>
    <scope>NUCLEOTIDE SEQUENCE [LARGE SCALE GENOMIC DNA]</scope>
    <source>
        <strain evidence="11 13">ATCC 43984</strain>
    </source>
</reference>
<evidence type="ECO:0000256" key="2">
    <source>
        <dbReference type="ARBA" id="ARBA00022519"/>
    </source>
</evidence>
<dbReference type="Gene3D" id="1.10.287.110">
    <property type="entry name" value="DnaJ domain"/>
    <property type="match status" value="1"/>
</dbReference>
<evidence type="ECO:0000256" key="4">
    <source>
        <dbReference type="ARBA" id="ARBA00022989"/>
    </source>
</evidence>
<name>A0A285VCB4_9GAMM</name>
<dbReference type="Pfam" id="PF05099">
    <property type="entry name" value="TerB"/>
    <property type="match status" value="1"/>
</dbReference>
<evidence type="ECO:0000256" key="1">
    <source>
        <dbReference type="ARBA" id="ARBA00022475"/>
    </source>
</evidence>
<dbReference type="Gene3D" id="1.10.3680.10">
    <property type="entry name" value="TerB-like"/>
    <property type="match status" value="1"/>
</dbReference>
<evidence type="ECO:0000313" key="11">
    <source>
        <dbReference type="EMBL" id="WQH10506.1"/>
    </source>
</evidence>
<evidence type="ECO:0000313" key="13">
    <source>
        <dbReference type="Proteomes" id="UP001321908"/>
    </source>
</evidence>
<keyword evidence="3 7" id="KW-0812">Transmembrane</keyword>
<dbReference type="OrthoDB" id="9782583at2"/>
<proteinExistence type="inferred from homology"/>
<evidence type="ECO:0000256" key="6">
    <source>
        <dbReference type="ARBA" id="ARBA00023186"/>
    </source>
</evidence>
<dbReference type="CDD" id="cd07316">
    <property type="entry name" value="terB_like_DjlA"/>
    <property type="match status" value="1"/>
</dbReference>
<keyword evidence="1 7" id="KW-1003">Cell membrane</keyword>
<evidence type="ECO:0000256" key="3">
    <source>
        <dbReference type="ARBA" id="ARBA00022692"/>
    </source>
</evidence>
<evidence type="ECO:0000259" key="9">
    <source>
        <dbReference type="PROSITE" id="PS50076"/>
    </source>
</evidence>
<comment type="domain">
    <text evidence="7">The transmembrane domain is a dimerization domain.</text>
</comment>
<dbReference type="Proteomes" id="UP000219023">
    <property type="component" value="Unassembled WGS sequence"/>
</dbReference>
<dbReference type="EMBL" id="CP140151">
    <property type="protein sequence ID" value="WQH10506.1"/>
    <property type="molecule type" value="Genomic_DNA"/>
</dbReference>
<comment type="subcellular location">
    <subcellularLocation>
        <location evidence="7">Cell inner membrane</location>
        <topology evidence="7">Single-pass type III membrane protein</topology>
    </subcellularLocation>
</comment>
<dbReference type="CDD" id="cd06257">
    <property type="entry name" value="DnaJ"/>
    <property type="match status" value="1"/>
</dbReference>
<keyword evidence="5 7" id="KW-0472">Membrane</keyword>
<reference evidence="10 12" key="1">
    <citation type="submission" date="2017-08" db="EMBL/GenBank/DDBJ databases">
        <authorList>
            <person name="de Groot N.N."/>
        </authorList>
    </citation>
    <scope>NUCLEOTIDE SEQUENCE [LARGE SCALE GENOMIC DNA]</scope>
    <source>
        <strain evidence="10 12">USBA 855</strain>
    </source>
</reference>
<dbReference type="SUPFAM" id="SSF158682">
    <property type="entry name" value="TerB-like"/>
    <property type="match status" value="1"/>
</dbReference>
<dbReference type="SMART" id="SM00271">
    <property type="entry name" value="DnaJ"/>
    <property type="match status" value="1"/>
</dbReference>